<name>A0A9R1X4T0_LACSA</name>
<dbReference type="AlphaFoldDB" id="A0A9R1X4T0"/>
<gene>
    <name evidence="1" type="ORF">LSAT_V11C600298990</name>
</gene>
<evidence type="ECO:0000313" key="2">
    <source>
        <dbReference type="Proteomes" id="UP000235145"/>
    </source>
</evidence>
<reference evidence="1 2" key="1">
    <citation type="journal article" date="2017" name="Nat. Commun.">
        <title>Genome assembly with in vitro proximity ligation data and whole-genome triplication in lettuce.</title>
        <authorList>
            <person name="Reyes-Chin-Wo S."/>
            <person name="Wang Z."/>
            <person name="Yang X."/>
            <person name="Kozik A."/>
            <person name="Arikit S."/>
            <person name="Song C."/>
            <person name="Xia L."/>
            <person name="Froenicke L."/>
            <person name="Lavelle D.O."/>
            <person name="Truco M.J."/>
            <person name="Xia R."/>
            <person name="Zhu S."/>
            <person name="Xu C."/>
            <person name="Xu H."/>
            <person name="Xu X."/>
            <person name="Cox K."/>
            <person name="Korf I."/>
            <person name="Meyers B.C."/>
            <person name="Michelmore R.W."/>
        </authorList>
    </citation>
    <scope>NUCLEOTIDE SEQUENCE [LARGE SCALE GENOMIC DNA]</scope>
    <source>
        <strain evidence="2">cv. Salinas</strain>
        <tissue evidence="1">Seedlings</tissue>
    </source>
</reference>
<dbReference type="EMBL" id="NBSK02000006">
    <property type="protein sequence ID" value="KAJ0199281.1"/>
    <property type="molecule type" value="Genomic_DNA"/>
</dbReference>
<sequence>MASSHSYARGTWLCPYRGFHFCPNGEVGGKGISRMIYHIKSLHLSTDERRGVLRDVISLDLGLFMLVVATLKEFGQWICGDCMSLHALSRSCRHSSGLVKFNRDVDDMSKHIVGIQKPPPNKPDANLNEGLVLDAQLLYLVFKLPITTVKSIPHNCHMDFSQALKASLPRFPLIPGPLKRGLHC</sequence>
<proteinExistence type="predicted"/>
<comment type="caution">
    <text evidence="1">The sequence shown here is derived from an EMBL/GenBank/DDBJ whole genome shotgun (WGS) entry which is preliminary data.</text>
</comment>
<dbReference type="Proteomes" id="UP000235145">
    <property type="component" value="Unassembled WGS sequence"/>
</dbReference>
<protein>
    <submittedName>
        <fullName evidence="1">Uncharacterized protein</fullName>
    </submittedName>
</protein>
<keyword evidence="2" id="KW-1185">Reference proteome</keyword>
<evidence type="ECO:0000313" key="1">
    <source>
        <dbReference type="EMBL" id="KAJ0199281.1"/>
    </source>
</evidence>
<accession>A0A9R1X4T0</accession>
<organism evidence="1 2">
    <name type="scientific">Lactuca sativa</name>
    <name type="common">Garden lettuce</name>
    <dbReference type="NCBI Taxonomy" id="4236"/>
    <lineage>
        <taxon>Eukaryota</taxon>
        <taxon>Viridiplantae</taxon>
        <taxon>Streptophyta</taxon>
        <taxon>Embryophyta</taxon>
        <taxon>Tracheophyta</taxon>
        <taxon>Spermatophyta</taxon>
        <taxon>Magnoliopsida</taxon>
        <taxon>eudicotyledons</taxon>
        <taxon>Gunneridae</taxon>
        <taxon>Pentapetalae</taxon>
        <taxon>asterids</taxon>
        <taxon>campanulids</taxon>
        <taxon>Asterales</taxon>
        <taxon>Asteraceae</taxon>
        <taxon>Cichorioideae</taxon>
        <taxon>Cichorieae</taxon>
        <taxon>Lactucinae</taxon>
        <taxon>Lactuca</taxon>
    </lineage>
</organism>